<sequence length="72" mass="7413">MLFDAGALIQPDRSAGSGPAERSDQTECTAPDEQAPSVGTPAIVDAISKALMERGISHLGSTRGHCAGYQLT</sequence>
<dbReference type="EMBL" id="BAAAOB010000002">
    <property type="protein sequence ID" value="GAA1791022.1"/>
    <property type="molecule type" value="Genomic_DNA"/>
</dbReference>
<accession>A0ABN2LJP3</accession>
<protein>
    <submittedName>
        <fullName evidence="2">Uncharacterized protein</fullName>
    </submittedName>
</protein>
<evidence type="ECO:0000313" key="2">
    <source>
        <dbReference type="EMBL" id="GAA1791022.1"/>
    </source>
</evidence>
<comment type="caution">
    <text evidence="2">The sequence shown here is derived from an EMBL/GenBank/DDBJ whole genome shotgun (WGS) entry which is preliminary data.</text>
</comment>
<name>A0ABN2LJP3_9MICO</name>
<organism evidence="2 3">
    <name type="scientific">Leucobacter iarius</name>
    <dbReference type="NCBI Taxonomy" id="333963"/>
    <lineage>
        <taxon>Bacteria</taxon>
        <taxon>Bacillati</taxon>
        <taxon>Actinomycetota</taxon>
        <taxon>Actinomycetes</taxon>
        <taxon>Micrococcales</taxon>
        <taxon>Microbacteriaceae</taxon>
        <taxon>Leucobacter</taxon>
    </lineage>
</organism>
<proteinExistence type="predicted"/>
<gene>
    <name evidence="2" type="ORF">GCM10009768_20070</name>
</gene>
<keyword evidence="3" id="KW-1185">Reference proteome</keyword>
<reference evidence="3" key="1">
    <citation type="journal article" date="2019" name="Int. J. Syst. Evol. Microbiol.">
        <title>The Global Catalogue of Microorganisms (GCM) 10K type strain sequencing project: providing services to taxonomists for standard genome sequencing and annotation.</title>
        <authorList>
            <consortium name="The Broad Institute Genomics Platform"/>
            <consortium name="The Broad Institute Genome Sequencing Center for Infectious Disease"/>
            <person name="Wu L."/>
            <person name="Ma J."/>
        </authorList>
    </citation>
    <scope>NUCLEOTIDE SEQUENCE [LARGE SCALE GENOMIC DNA]</scope>
    <source>
        <strain evidence="3">JCM 14736</strain>
    </source>
</reference>
<evidence type="ECO:0000313" key="3">
    <source>
        <dbReference type="Proteomes" id="UP001500851"/>
    </source>
</evidence>
<feature type="region of interest" description="Disordered" evidence="1">
    <location>
        <begin position="1"/>
        <end position="38"/>
    </location>
</feature>
<dbReference type="Proteomes" id="UP001500851">
    <property type="component" value="Unassembled WGS sequence"/>
</dbReference>
<evidence type="ECO:0000256" key="1">
    <source>
        <dbReference type="SAM" id="MobiDB-lite"/>
    </source>
</evidence>